<feature type="transmembrane region" description="Helical" evidence="6">
    <location>
        <begin position="12"/>
        <end position="38"/>
    </location>
</feature>
<gene>
    <name evidence="8" type="ORF">H8790_11210</name>
</gene>
<evidence type="ECO:0000259" key="7">
    <source>
        <dbReference type="Pfam" id="PF12698"/>
    </source>
</evidence>
<protein>
    <submittedName>
        <fullName evidence="8">ABC transporter permease</fullName>
    </submittedName>
</protein>
<evidence type="ECO:0000256" key="5">
    <source>
        <dbReference type="ARBA" id="ARBA00023136"/>
    </source>
</evidence>
<dbReference type="EMBL" id="CP060490">
    <property type="protein sequence ID" value="QNL44003.1"/>
    <property type="molecule type" value="Genomic_DNA"/>
</dbReference>
<proteinExistence type="predicted"/>
<dbReference type="PANTHER" id="PTHR30294:SF29">
    <property type="entry name" value="MULTIDRUG ABC TRANSPORTER PERMEASE YBHS-RELATED"/>
    <property type="match status" value="1"/>
</dbReference>
<feature type="transmembrane region" description="Helical" evidence="6">
    <location>
        <begin position="178"/>
        <end position="201"/>
    </location>
</feature>
<feature type="transmembrane region" description="Helical" evidence="6">
    <location>
        <begin position="261"/>
        <end position="282"/>
    </location>
</feature>
<keyword evidence="9" id="KW-1185">Reference proteome</keyword>
<dbReference type="GO" id="GO:0005886">
    <property type="term" value="C:plasma membrane"/>
    <property type="evidence" value="ECO:0007669"/>
    <property type="project" value="UniProtKB-SubCell"/>
</dbReference>
<feature type="transmembrane region" description="Helical" evidence="6">
    <location>
        <begin position="128"/>
        <end position="148"/>
    </location>
</feature>
<dbReference type="GO" id="GO:0140359">
    <property type="term" value="F:ABC-type transporter activity"/>
    <property type="evidence" value="ECO:0007669"/>
    <property type="project" value="InterPro"/>
</dbReference>
<accession>A0A7G9B372</accession>
<name>A0A7G9B372_9FIRM</name>
<feature type="transmembrane region" description="Helical" evidence="6">
    <location>
        <begin position="95"/>
        <end position="116"/>
    </location>
</feature>
<evidence type="ECO:0000256" key="1">
    <source>
        <dbReference type="ARBA" id="ARBA00004651"/>
    </source>
</evidence>
<dbReference type="Pfam" id="PF12698">
    <property type="entry name" value="ABC2_membrane_3"/>
    <property type="match status" value="1"/>
</dbReference>
<evidence type="ECO:0000313" key="8">
    <source>
        <dbReference type="EMBL" id="QNL44003.1"/>
    </source>
</evidence>
<dbReference type="InterPro" id="IPR013525">
    <property type="entry name" value="ABC2_TM"/>
</dbReference>
<feature type="transmembrane region" description="Helical" evidence="6">
    <location>
        <begin position="155"/>
        <end position="172"/>
    </location>
</feature>
<keyword evidence="5 6" id="KW-0472">Membrane</keyword>
<dbReference type="InterPro" id="IPR051449">
    <property type="entry name" value="ABC-2_transporter_component"/>
</dbReference>
<keyword evidence="3 6" id="KW-0812">Transmembrane</keyword>
<feature type="transmembrane region" description="Helical" evidence="6">
    <location>
        <begin position="208"/>
        <end position="227"/>
    </location>
</feature>
<sequence length="288" mass="31312">MKAIYKRELSSYFNSMIGYLCIAVMVAFIGVYFMAYNLFSGYPYFSYSLASTLFIFMVIVPILTMRSMAEERHSRTDQLLLTAPVSVTEVVMGKYLAMLTVYLIPVLVSCLCPLIIAMNGTAYLKADYSAVLAFFLYGAVEISVGLFISALTESQIIAAVGTFGALLVLYLWDGLIDYLPVTASGSLVGLLVILILICLLLHSLSNSYKVSGSVLAVGAAAIVGFYLKDSSSFASLLPNALGKFSLSGVFTNFVNNQVFDVAGLAMYVSVAALMVFLTVQVVQKRRWS</sequence>
<feature type="transmembrane region" description="Helical" evidence="6">
    <location>
        <begin position="44"/>
        <end position="65"/>
    </location>
</feature>
<evidence type="ECO:0000256" key="6">
    <source>
        <dbReference type="SAM" id="Phobius"/>
    </source>
</evidence>
<organism evidence="8 9">
    <name type="scientific">Oscillibacter hominis</name>
    <dbReference type="NCBI Taxonomy" id="2763056"/>
    <lineage>
        <taxon>Bacteria</taxon>
        <taxon>Bacillati</taxon>
        <taxon>Bacillota</taxon>
        <taxon>Clostridia</taxon>
        <taxon>Eubacteriales</taxon>
        <taxon>Oscillospiraceae</taxon>
        <taxon>Oscillibacter</taxon>
    </lineage>
</organism>
<evidence type="ECO:0000256" key="3">
    <source>
        <dbReference type="ARBA" id="ARBA00022692"/>
    </source>
</evidence>
<keyword evidence="4 6" id="KW-1133">Transmembrane helix</keyword>
<keyword evidence="2" id="KW-1003">Cell membrane</keyword>
<dbReference type="AlphaFoldDB" id="A0A7G9B372"/>
<comment type="subcellular location">
    <subcellularLocation>
        <location evidence="1">Cell membrane</location>
        <topology evidence="1">Multi-pass membrane protein</topology>
    </subcellularLocation>
</comment>
<feature type="domain" description="ABC-2 type transporter transmembrane" evidence="7">
    <location>
        <begin position="42"/>
        <end position="167"/>
    </location>
</feature>
<dbReference type="RefSeq" id="WP_187332583.1">
    <property type="nucleotide sequence ID" value="NZ_CP060490.1"/>
</dbReference>
<evidence type="ECO:0000256" key="4">
    <source>
        <dbReference type="ARBA" id="ARBA00022989"/>
    </source>
</evidence>
<dbReference type="PANTHER" id="PTHR30294">
    <property type="entry name" value="MEMBRANE COMPONENT OF ABC TRANSPORTER YHHJ-RELATED"/>
    <property type="match status" value="1"/>
</dbReference>
<dbReference type="Proteomes" id="UP000515960">
    <property type="component" value="Chromosome"/>
</dbReference>
<dbReference type="KEGG" id="ohi:H8790_11210"/>
<evidence type="ECO:0000256" key="2">
    <source>
        <dbReference type="ARBA" id="ARBA00022475"/>
    </source>
</evidence>
<reference evidence="8 9" key="1">
    <citation type="submission" date="2020-08" db="EMBL/GenBank/DDBJ databases">
        <authorList>
            <person name="Liu C."/>
            <person name="Sun Q."/>
        </authorList>
    </citation>
    <scope>NUCLEOTIDE SEQUENCE [LARGE SCALE GENOMIC DNA]</scope>
    <source>
        <strain evidence="8 9">NSJ-62</strain>
    </source>
</reference>
<evidence type="ECO:0000313" key="9">
    <source>
        <dbReference type="Proteomes" id="UP000515960"/>
    </source>
</evidence>